<keyword evidence="7" id="KW-1185">Reference proteome</keyword>
<keyword evidence="4" id="KW-1133">Transmembrane helix</keyword>
<dbReference type="Gene3D" id="3.40.50.2300">
    <property type="match status" value="2"/>
</dbReference>
<feature type="domain" description="Periplasmic binding protein" evidence="5">
    <location>
        <begin position="46"/>
        <end position="298"/>
    </location>
</feature>
<protein>
    <submittedName>
        <fullName evidence="6">Sugar-binding protein</fullName>
    </submittedName>
</protein>
<proteinExistence type="inferred from homology"/>
<evidence type="ECO:0000256" key="1">
    <source>
        <dbReference type="ARBA" id="ARBA00004196"/>
    </source>
</evidence>
<organism evidence="6 7">
    <name type="scientific">Fictibacillus barbaricus</name>
    <dbReference type="NCBI Taxonomy" id="182136"/>
    <lineage>
        <taxon>Bacteria</taxon>
        <taxon>Bacillati</taxon>
        <taxon>Bacillota</taxon>
        <taxon>Bacilli</taxon>
        <taxon>Bacillales</taxon>
        <taxon>Fictibacillaceae</taxon>
        <taxon>Fictibacillus</taxon>
    </lineage>
</organism>
<dbReference type="EMBL" id="JAFHKS010000044">
    <property type="protein sequence ID" value="MBN3546540.1"/>
    <property type="molecule type" value="Genomic_DNA"/>
</dbReference>
<feature type="transmembrane region" description="Helical" evidence="4">
    <location>
        <begin position="6"/>
        <end position="25"/>
    </location>
</feature>
<dbReference type="PANTHER" id="PTHR46847">
    <property type="entry name" value="D-ALLOSE-BINDING PERIPLASMIC PROTEIN-RELATED"/>
    <property type="match status" value="1"/>
</dbReference>
<evidence type="ECO:0000256" key="2">
    <source>
        <dbReference type="ARBA" id="ARBA00007639"/>
    </source>
</evidence>
<keyword evidence="4" id="KW-0812">Transmembrane</keyword>
<reference evidence="6 7" key="1">
    <citation type="submission" date="2021-01" db="EMBL/GenBank/DDBJ databases">
        <title>Genome Sequencing of Type Strains.</title>
        <authorList>
            <person name="Lemaire J.F."/>
            <person name="Inderbitzin P."/>
            <person name="Collins S.B."/>
            <person name="Wespe N."/>
            <person name="Knight-Connoni V."/>
        </authorList>
    </citation>
    <scope>NUCLEOTIDE SEQUENCE [LARGE SCALE GENOMIC DNA]</scope>
    <source>
        <strain evidence="6 7">DSM 14730</strain>
    </source>
</reference>
<dbReference type="InterPro" id="IPR028082">
    <property type="entry name" value="Peripla_BP_I"/>
</dbReference>
<comment type="subcellular location">
    <subcellularLocation>
        <location evidence="1">Cell envelope</location>
    </subcellularLocation>
</comment>
<name>A0ABS2ZF26_9BACL</name>
<dbReference type="SUPFAM" id="SSF53822">
    <property type="entry name" value="Periplasmic binding protein-like I"/>
    <property type="match status" value="1"/>
</dbReference>
<comment type="similarity">
    <text evidence="2">Belongs to the bacterial solute-binding protein 2 family.</text>
</comment>
<keyword evidence="4" id="KW-0472">Membrane</keyword>
<comment type="caution">
    <text evidence="6">The sequence shown here is derived from an EMBL/GenBank/DDBJ whole genome shotgun (WGS) entry which is preliminary data.</text>
</comment>
<keyword evidence="3" id="KW-0732">Signal</keyword>
<dbReference type="RefSeq" id="WP_188402212.1">
    <property type="nucleotide sequence ID" value="NZ_JAFHKS010000044.1"/>
</dbReference>
<evidence type="ECO:0000256" key="4">
    <source>
        <dbReference type="SAM" id="Phobius"/>
    </source>
</evidence>
<accession>A0ABS2ZF26</accession>
<dbReference type="CDD" id="cd06314">
    <property type="entry name" value="PBP1_tmGBP"/>
    <property type="match status" value="1"/>
</dbReference>
<evidence type="ECO:0000313" key="6">
    <source>
        <dbReference type="EMBL" id="MBN3546540.1"/>
    </source>
</evidence>
<evidence type="ECO:0000313" key="7">
    <source>
        <dbReference type="Proteomes" id="UP001319060"/>
    </source>
</evidence>
<gene>
    <name evidence="6" type="ORF">JYA64_14625</name>
</gene>
<dbReference type="Pfam" id="PF13407">
    <property type="entry name" value="Peripla_BP_4"/>
    <property type="match status" value="1"/>
</dbReference>
<evidence type="ECO:0000256" key="3">
    <source>
        <dbReference type="ARBA" id="ARBA00022729"/>
    </source>
</evidence>
<dbReference type="Proteomes" id="UP001319060">
    <property type="component" value="Unassembled WGS sequence"/>
</dbReference>
<sequence>MILKRSIYFILFMVLAINFILMLFFGKETFQIKDKPVTAVKYDYHFVLISEEADNPYWRLVEKGARDAAKIYNVYVEYLGPNQADNTEQLQYMDQSIAGNVDGLIIQGVKNERFDKLVNKAFEKGIPVVTVDTDAPESERAVYVGSDNYRSGMLAGEAFIKDTQGEQLVGIVTGRFESSSQQLRIQGFKDAIQQHKRMKIVATKESKITKSGAVQATYDLLREHPDLTAFYGTSALDGTGIAQVVNQLQLNPYIISFDILPQTIELLENGSIDATVAQYPYQMGYKAIEMLLHLERGEHPGELQFTKTKIVRSEHTPSHKAPMKGAGS</sequence>
<dbReference type="InterPro" id="IPR025997">
    <property type="entry name" value="SBP_2_dom"/>
</dbReference>
<dbReference type="PANTHER" id="PTHR46847:SF1">
    <property type="entry name" value="D-ALLOSE-BINDING PERIPLASMIC PROTEIN-RELATED"/>
    <property type="match status" value="1"/>
</dbReference>
<evidence type="ECO:0000259" key="5">
    <source>
        <dbReference type="Pfam" id="PF13407"/>
    </source>
</evidence>